<evidence type="ECO:0000313" key="3">
    <source>
        <dbReference type="Proteomes" id="UP000184432"/>
    </source>
</evidence>
<keyword evidence="3" id="KW-1185">Reference proteome</keyword>
<dbReference type="STRING" id="570521.SAMN04488508_10895"/>
<name>A0A1M6IVR6_9FLAO</name>
<proteinExistence type="predicted"/>
<dbReference type="AlphaFoldDB" id="A0A1M6IVR6"/>
<dbReference type="InterPro" id="IPR046621">
    <property type="entry name" value="DUF6734"/>
</dbReference>
<feature type="domain" description="DUF6734" evidence="1">
    <location>
        <begin position="14"/>
        <end position="254"/>
    </location>
</feature>
<dbReference type="EMBL" id="FQYP01000008">
    <property type="protein sequence ID" value="SHJ38543.1"/>
    <property type="molecule type" value="Genomic_DNA"/>
</dbReference>
<dbReference type="Proteomes" id="UP000184432">
    <property type="component" value="Unassembled WGS sequence"/>
</dbReference>
<sequence>MGNRLMDTIYMTAASILHSCLWYDHVELYVDQIGYDFLSDLPCDVTLVDFDKNAELWMKPKLYAIQDQHQPFVHIDNDIFLKKNIVFEFDRVLVERKDIGFHNYKELVLFFDDYSQQLKFWNNELKYAWGCGVLGFNDLEVRDDFVKCFNELEDILTTHKEEFKDFKNSRDQNGWYLEPGLLLEQYNLASLLAVQRIEPSVLIQGEAHDEQSSYANELGYAHLFGASKYHPKNVKKIKELLKEKFFAEYKKIEEKMAFAEPTLF</sequence>
<gene>
    <name evidence="2" type="ORF">SAMN04488508_10895</name>
</gene>
<evidence type="ECO:0000313" key="2">
    <source>
        <dbReference type="EMBL" id="SHJ38543.1"/>
    </source>
</evidence>
<dbReference type="OrthoDB" id="771064at2"/>
<evidence type="ECO:0000259" key="1">
    <source>
        <dbReference type="Pfam" id="PF20508"/>
    </source>
</evidence>
<protein>
    <recommendedName>
        <fullName evidence="1">DUF6734 domain-containing protein</fullName>
    </recommendedName>
</protein>
<dbReference type="Pfam" id="PF20508">
    <property type="entry name" value="DUF6734"/>
    <property type="match status" value="1"/>
</dbReference>
<dbReference type="RefSeq" id="WP_084549603.1">
    <property type="nucleotide sequence ID" value="NZ_FQYP01000008.1"/>
</dbReference>
<accession>A0A1M6IVR6</accession>
<organism evidence="2 3">
    <name type="scientific">Aquimarina spongiae</name>
    <dbReference type="NCBI Taxonomy" id="570521"/>
    <lineage>
        <taxon>Bacteria</taxon>
        <taxon>Pseudomonadati</taxon>
        <taxon>Bacteroidota</taxon>
        <taxon>Flavobacteriia</taxon>
        <taxon>Flavobacteriales</taxon>
        <taxon>Flavobacteriaceae</taxon>
        <taxon>Aquimarina</taxon>
    </lineage>
</organism>
<reference evidence="3" key="1">
    <citation type="submission" date="2016-11" db="EMBL/GenBank/DDBJ databases">
        <authorList>
            <person name="Varghese N."/>
            <person name="Submissions S."/>
        </authorList>
    </citation>
    <scope>NUCLEOTIDE SEQUENCE [LARGE SCALE GENOMIC DNA]</scope>
    <source>
        <strain evidence="3">DSM 22623</strain>
    </source>
</reference>